<dbReference type="Proteomes" id="UP000254621">
    <property type="component" value="Unassembled WGS sequence"/>
</dbReference>
<protein>
    <submittedName>
        <fullName evidence="1">Uncharacterized protein</fullName>
    </submittedName>
</protein>
<proteinExistence type="predicted"/>
<name>A0A380P752_WEIVI</name>
<sequence length="85" mass="9501">MTPELMSQVAQHTEMITAMQDSGKTHYWDNPAQTAVDSQPFETLDAQLPVILNDYALVITDDEQIALQASALHIPMVLIDEIFKT</sequence>
<gene>
    <name evidence="1" type="ORF">NCTC13645_02156</name>
</gene>
<reference evidence="1 2" key="1">
    <citation type="submission" date="2018-06" db="EMBL/GenBank/DDBJ databases">
        <authorList>
            <consortium name="Pathogen Informatics"/>
            <person name="Doyle S."/>
        </authorList>
    </citation>
    <scope>NUCLEOTIDE SEQUENCE [LARGE SCALE GENOMIC DNA]</scope>
    <source>
        <strain evidence="1 2">NCTC13645</strain>
    </source>
</reference>
<organism evidence="1 2">
    <name type="scientific">Weissella viridescens</name>
    <name type="common">Lactobacillus viridescens</name>
    <dbReference type="NCBI Taxonomy" id="1629"/>
    <lineage>
        <taxon>Bacteria</taxon>
        <taxon>Bacillati</taxon>
        <taxon>Bacillota</taxon>
        <taxon>Bacilli</taxon>
        <taxon>Lactobacillales</taxon>
        <taxon>Lactobacillaceae</taxon>
        <taxon>Weissella</taxon>
    </lineage>
</organism>
<evidence type="ECO:0000313" key="2">
    <source>
        <dbReference type="Proteomes" id="UP000254621"/>
    </source>
</evidence>
<dbReference type="AlphaFoldDB" id="A0A380P752"/>
<accession>A0A380P752</accession>
<dbReference type="EMBL" id="UHIV01000005">
    <property type="protein sequence ID" value="SUP61033.1"/>
    <property type="molecule type" value="Genomic_DNA"/>
</dbReference>
<evidence type="ECO:0000313" key="1">
    <source>
        <dbReference type="EMBL" id="SUP61033.1"/>
    </source>
</evidence>